<dbReference type="Proteomes" id="UP000824035">
    <property type="component" value="Unassembled WGS sequence"/>
</dbReference>
<reference evidence="7" key="1">
    <citation type="journal article" date="2021" name="PeerJ">
        <title>Extensive microbial diversity within the chicken gut microbiome revealed by metagenomics and culture.</title>
        <authorList>
            <person name="Gilroy R."/>
            <person name="Ravi A."/>
            <person name="Getino M."/>
            <person name="Pursley I."/>
            <person name="Horton D.L."/>
            <person name="Alikhan N.F."/>
            <person name="Baker D."/>
            <person name="Gharbi K."/>
            <person name="Hall N."/>
            <person name="Watson M."/>
            <person name="Adriaenssens E.M."/>
            <person name="Foster-Nyarko E."/>
            <person name="Jarju S."/>
            <person name="Secka A."/>
            <person name="Antonio M."/>
            <person name="Oren A."/>
            <person name="Chaudhuri R.R."/>
            <person name="La Ragione R."/>
            <person name="Hildebrand F."/>
            <person name="Pallen M.J."/>
        </authorList>
    </citation>
    <scope>NUCLEOTIDE SEQUENCE</scope>
    <source>
        <strain evidence="7">ChiGjej4B4-18154</strain>
    </source>
</reference>
<dbReference type="GO" id="GO:0030246">
    <property type="term" value="F:carbohydrate binding"/>
    <property type="evidence" value="ECO:0007669"/>
    <property type="project" value="UniProtKB-ARBA"/>
</dbReference>
<organism evidence="7 8">
    <name type="scientific">Candidatus Allofournierella merdipullorum</name>
    <dbReference type="NCBI Taxonomy" id="2838595"/>
    <lineage>
        <taxon>Bacteria</taxon>
        <taxon>Bacillati</taxon>
        <taxon>Bacillota</taxon>
        <taxon>Clostridia</taxon>
        <taxon>Eubacteriales</taxon>
        <taxon>Oscillospiraceae</taxon>
        <taxon>Allofournierella</taxon>
    </lineage>
</organism>
<dbReference type="GO" id="GO:0030313">
    <property type="term" value="C:cell envelope"/>
    <property type="evidence" value="ECO:0007669"/>
    <property type="project" value="UniProtKB-SubCell"/>
</dbReference>
<feature type="signal peptide" evidence="5">
    <location>
        <begin position="1"/>
        <end position="20"/>
    </location>
</feature>
<evidence type="ECO:0000256" key="1">
    <source>
        <dbReference type="ARBA" id="ARBA00004196"/>
    </source>
</evidence>
<evidence type="ECO:0000313" key="7">
    <source>
        <dbReference type="EMBL" id="HIZ31839.1"/>
    </source>
</evidence>
<feature type="compositionally biased region" description="Low complexity" evidence="4">
    <location>
        <begin position="27"/>
        <end position="41"/>
    </location>
</feature>
<dbReference type="PANTHER" id="PTHR46847">
    <property type="entry name" value="D-ALLOSE-BINDING PERIPLASMIC PROTEIN-RELATED"/>
    <property type="match status" value="1"/>
</dbReference>
<keyword evidence="3 5" id="KW-0732">Signal</keyword>
<accession>A0A9D2J122</accession>
<evidence type="ECO:0000256" key="2">
    <source>
        <dbReference type="ARBA" id="ARBA00007639"/>
    </source>
</evidence>
<evidence type="ECO:0000256" key="5">
    <source>
        <dbReference type="SAM" id="SignalP"/>
    </source>
</evidence>
<dbReference type="SUPFAM" id="SSF53822">
    <property type="entry name" value="Periplasmic binding protein-like I"/>
    <property type="match status" value="1"/>
</dbReference>
<comment type="similarity">
    <text evidence="2">Belongs to the bacterial solute-binding protein 2 family.</text>
</comment>
<protein>
    <submittedName>
        <fullName evidence="7">Substrate-binding domain-containing protein</fullName>
    </submittedName>
</protein>
<proteinExistence type="inferred from homology"/>
<dbReference type="AlphaFoldDB" id="A0A9D2J122"/>
<evidence type="ECO:0000256" key="3">
    <source>
        <dbReference type="ARBA" id="ARBA00022729"/>
    </source>
</evidence>
<comment type="caution">
    <text evidence="7">The sequence shown here is derived from an EMBL/GenBank/DDBJ whole genome shotgun (WGS) entry which is preliminary data.</text>
</comment>
<dbReference type="Pfam" id="PF13407">
    <property type="entry name" value="Peripla_BP_4"/>
    <property type="match status" value="1"/>
</dbReference>
<comment type="subcellular location">
    <subcellularLocation>
        <location evidence="1">Cell envelope</location>
    </subcellularLocation>
</comment>
<gene>
    <name evidence="7" type="ORF">H9813_11500</name>
</gene>
<dbReference type="EMBL" id="DXBV01000118">
    <property type="protein sequence ID" value="HIZ31839.1"/>
    <property type="molecule type" value="Genomic_DNA"/>
</dbReference>
<feature type="region of interest" description="Disordered" evidence="4">
    <location>
        <begin position="25"/>
        <end position="52"/>
    </location>
</feature>
<dbReference type="PANTHER" id="PTHR46847:SF1">
    <property type="entry name" value="D-ALLOSE-BINDING PERIPLASMIC PROTEIN-RELATED"/>
    <property type="match status" value="1"/>
</dbReference>
<evidence type="ECO:0000256" key="4">
    <source>
        <dbReference type="SAM" id="MobiDB-lite"/>
    </source>
</evidence>
<sequence>MKKVLSVLLAVALVSTLFVACGGGGTSTSTPSSGGTSTSTPASEPAGETTGGFKVASHNAVIEGNAYRAVYEDQMSEAVELAKADGLISEYNSFVANNDPALETQQIEQTINEGYDIILVNPIAASGLDAVIDKAVEAGITYVNADCVYDSDKILNVVVNQDAWAKNASDFVIETLGEGGKVIQFKGIEGNSATEIRNARWTTDLEAAGVEIVKSVAHNWSDVESKQLMSEILASGLEFDGIINEEAANGIMDAIEEAGADYPGCITSSEEIAWIRRIADINKDELVCPFIVVENPPGIGATALAIALNIRQGNELDPAKMTGENAIYYDPQWIMTYDNMQEMLDSVADLPDSTSVSSYMTVEEAKAAYFK</sequence>
<evidence type="ECO:0000313" key="8">
    <source>
        <dbReference type="Proteomes" id="UP000824035"/>
    </source>
</evidence>
<evidence type="ECO:0000259" key="6">
    <source>
        <dbReference type="Pfam" id="PF13407"/>
    </source>
</evidence>
<dbReference type="InterPro" id="IPR028082">
    <property type="entry name" value="Peripla_BP_I"/>
</dbReference>
<reference evidence="7" key="2">
    <citation type="submission" date="2021-04" db="EMBL/GenBank/DDBJ databases">
        <authorList>
            <person name="Gilroy R."/>
        </authorList>
    </citation>
    <scope>NUCLEOTIDE SEQUENCE</scope>
    <source>
        <strain evidence="7">ChiGjej4B4-18154</strain>
    </source>
</reference>
<feature type="domain" description="Periplasmic binding protein" evidence="6">
    <location>
        <begin position="64"/>
        <end position="314"/>
    </location>
</feature>
<dbReference type="PROSITE" id="PS51257">
    <property type="entry name" value="PROKAR_LIPOPROTEIN"/>
    <property type="match status" value="1"/>
</dbReference>
<dbReference type="InterPro" id="IPR025997">
    <property type="entry name" value="SBP_2_dom"/>
</dbReference>
<name>A0A9D2J122_9FIRM</name>
<feature type="chain" id="PRO_5038650533" evidence="5">
    <location>
        <begin position="21"/>
        <end position="371"/>
    </location>
</feature>
<dbReference type="Gene3D" id="3.40.50.2300">
    <property type="match status" value="2"/>
</dbReference>